<sequence>MSVSKKPRKAYKPKAVRIDPVGYVLTGMMPVAKVGNELITLRVRNHAAMAALAKGQATNADFNLVISALNMTEALMLQDMGAEFSPELKAGQEALKAIGRRSLTIGNRFVMRAEEMSALNLAFEIHDAQLEICTVAQIERAIHTVRNTIKSGRAVAI</sequence>
<name>A0A6J7WDP2_9CAUD</name>
<gene>
    <name evidence="1" type="ORF">UFOVP151_25</name>
</gene>
<accession>A0A6J7WDP2</accession>
<protein>
    <submittedName>
        <fullName evidence="1">Uncharacterized protein</fullName>
    </submittedName>
</protein>
<reference evidence="1" key="1">
    <citation type="submission" date="2020-05" db="EMBL/GenBank/DDBJ databases">
        <authorList>
            <person name="Chiriac C."/>
            <person name="Salcher M."/>
            <person name="Ghai R."/>
            <person name="Kavagutti S V."/>
        </authorList>
    </citation>
    <scope>NUCLEOTIDE SEQUENCE</scope>
</reference>
<dbReference type="EMBL" id="LR798201">
    <property type="protein sequence ID" value="CAB5162390.1"/>
    <property type="molecule type" value="Genomic_DNA"/>
</dbReference>
<organism evidence="1">
    <name type="scientific">uncultured Caudovirales phage</name>
    <dbReference type="NCBI Taxonomy" id="2100421"/>
    <lineage>
        <taxon>Viruses</taxon>
        <taxon>Duplodnaviria</taxon>
        <taxon>Heunggongvirae</taxon>
        <taxon>Uroviricota</taxon>
        <taxon>Caudoviricetes</taxon>
        <taxon>Peduoviridae</taxon>
        <taxon>Maltschvirus</taxon>
        <taxon>Maltschvirus maltsch</taxon>
    </lineage>
</organism>
<evidence type="ECO:0000313" key="1">
    <source>
        <dbReference type="EMBL" id="CAB5162390.1"/>
    </source>
</evidence>
<proteinExistence type="predicted"/>